<keyword evidence="2" id="KW-0732">Signal</keyword>
<dbReference type="Pfam" id="PF24837">
    <property type="entry name" value="AMIN-like"/>
    <property type="match status" value="1"/>
</dbReference>
<comment type="caution">
    <text evidence="4">The sequence shown here is derived from an EMBL/GenBank/DDBJ whole genome shotgun (WGS) entry which is preliminary data.</text>
</comment>
<reference evidence="4 5" key="1">
    <citation type="submission" date="2022-06" db="EMBL/GenBank/DDBJ databases">
        <title>Genomic Encyclopedia of Type Strains, Phase I: the one thousand microbial genomes (KMG-I) project.</title>
        <authorList>
            <person name="Kyrpides N."/>
        </authorList>
    </citation>
    <scope>NUCLEOTIDE SEQUENCE [LARGE SCALE GENOMIC DNA]</scope>
    <source>
        <strain evidence="4 5">DSM 43889</strain>
    </source>
</reference>
<dbReference type="EMBL" id="AUBJ02000001">
    <property type="protein sequence ID" value="MCP2331321.1"/>
    <property type="molecule type" value="Genomic_DNA"/>
</dbReference>
<keyword evidence="5" id="KW-1185">Reference proteome</keyword>
<evidence type="ECO:0000313" key="5">
    <source>
        <dbReference type="Proteomes" id="UP000791080"/>
    </source>
</evidence>
<sequence>MRRRLGALISGLALAAATTACATAEPDQAGGAPAPGGVDAVPASGPHGVAPAASDGRGTAVETGSVEFRAGAHPDFDRVVAEFHGGVTLTNVRAVSNVNPPNADDDRLHAPPAGTDFIRVIGIADRPLILESANPTNFDMPAGGLATVASATLFADPNGTFEFVVGTDGENEYELRVLGNRIIVDVDR</sequence>
<evidence type="ECO:0000259" key="3">
    <source>
        <dbReference type="Pfam" id="PF24837"/>
    </source>
</evidence>
<feature type="domain" description="AMIN-like" evidence="3">
    <location>
        <begin position="67"/>
        <end position="187"/>
    </location>
</feature>
<dbReference type="RefSeq" id="WP_026420752.1">
    <property type="nucleotide sequence ID" value="NZ_AUBJ02000001.1"/>
</dbReference>
<accession>A0ABT1JGM8</accession>
<dbReference type="InterPro" id="IPR056303">
    <property type="entry name" value="AMIN-like"/>
</dbReference>
<organism evidence="4 5">
    <name type="scientific">Actinoalloteichus caeruleus DSM 43889</name>
    <dbReference type="NCBI Taxonomy" id="1120930"/>
    <lineage>
        <taxon>Bacteria</taxon>
        <taxon>Bacillati</taxon>
        <taxon>Actinomycetota</taxon>
        <taxon>Actinomycetes</taxon>
        <taxon>Pseudonocardiales</taxon>
        <taxon>Pseudonocardiaceae</taxon>
        <taxon>Actinoalloteichus</taxon>
        <taxon>Actinoalloteichus cyanogriseus</taxon>
    </lineage>
</organism>
<feature type="compositionally biased region" description="Low complexity" evidence="1">
    <location>
        <begin position="25"/>
        <end position="46"/>
    </location>
</feature>
<name>A0ABT1JGM8_ACTCY</name>
<evidence type="ECO:0000256" key="1">
    <source>
        <dbReference type="SAM" id="MobiDB-lite"/>
    </source>
</evidence>
<evidence type="ECO:0000313" key="4">
    <source>
        <dbReference type="EMBL" id="MCP2331321.1"/>
    </source>
</evidence>
<proteinExistence type="predicted"/>
<feature type="signal peptide" evidence="2">
    <location>
        <begin position="1"/>
        <end position="22"/>
    </location>
</feature>
<feature type="region of interest" description="Disordered" evidence="1">
    <location>
        <begin position="25"/>
        <end position="60"/>
    </location>
</feature>
<feature type="chain" id="PRO_5046191539" description="AMIN-like domain-containing protein" evidence="2">
    <location>
        <begin position="23"/>
        <end position="188"/>
    </location>
</feature>
<dbReference type="Proteomes" id="UP000791080">
    <property type="component" value="Unassembled WGS sequence"/>
</dbReference>
<dbReference type="PROSITE" id="PS51257">
    <property type="entry name" value="PROKAR_LIPOPROTEIN"/>
    <property type="match status" value="1"/>
</dbReference>
<evidence type="ECO:0000256" key="2">
    <source>
        <dbReference type="SAM" id="SignalP"/>
    </source>
</evidence>
<gene>
    <name evidence="4" type="ORF">G443_001591</name>
</gene>
<protein>
    <recommendedName>
        <fullName evidence="3">AMIN-like domain-containing protein</fullName>
    </recommendedName>
</protein>